<dbReference type="AlphaFoldDB" id="H3CVQ5"/>
<reference evidence="8" key="3">
    <citation type="submission" date="2025-09" db="UniProtKB">
        <authorList>
            <consortium name="Ensembl"/>
        </authorList>
    </citation>
    <scope>IDENTIFICATION</scope>
</reference>
<dbReference type="Gene3D" id="3.30.40.10">
    <property type="entry name" value="Zinc/RING finger domain, C3HC4 (zinc finger)"/>
    <property type="match status" value="1"/>
</dbReference>
<dbReference type="SUPFAM" id="SSF57850">
    <property type="entry name" value="RING/U-box"/>
    <property type="match status" value="1"/>
</dbReference>
<evidence type="ECO:0000256" key="6">
    <source>
        <dbReference type="SAM" id="MobiDB-lite"/>
    </source>
</evidence>
<reference evidence="8" key="2">
    <citation type="submission" date="2025-08" db="UniProtKB">
        <authorList>
            <consortium name="Ensembl"/>
        </authorList>
    </citation>
    <scope>IDENTIFICATION</scope>
</reference>
<protein>
    <recommendedName>
        <fullName evidence="7">RING-type domain-containing protein</fullName>
    </recommendedName>
</protein>
<keyword evidence="5" id="KW-0175">Coiled coil</keyword>
<evidence type="ECO:0000256" key="5">
    <source>
        <dbReference type="SAM" id="Coils"/>
    </source>
</evidence>
<dbReference type="InterPro" id="IPR039209">
    <property type="entry name" value="OBI1"/>
</dbReference>
<feature type="compositionally biased region" description="Polar residues" evidence="6">
    <location>
        <begin position="414"/>
        <end position="429"/>
    </location>
</feature>
<dbReference type="GO" id="GO:0006275">
    <property type="term" value="P:regulation of DNA replication"/>
    <property type="evidence" value="ECO:0007669"/>
    <property type="project" value="InterPro"/>
</dbReference>
<dbReference type="InterPro" id="IPR035691">
    <property type="entry name" value="OBI1_RING-HC"/>
</dbReference>
<keyword evidence="9" id="KW-1185">Reference proteome</keyword>
<sequence>MAHSYQTSTLSLTLPISCQICLGKVKQPVICANYHVFCSSCMQMWLKKASQCPSCRVSITPENPCREIIGGTNENYNNDDPSIKKGLRKTRGELLLQEYEDEIKMLVRENEELKAKHLNLESRLKCLNSGGMDAAQTQDQTVDTHVLEELTNKLQLATECCEKVQQDMDKLREVNKTLRSQSVDLIQENMRLKAEVANRSPQKFGRYTVAAQEAKIQQFEREVEHLKRALERSDQHIEELESRLRKAESRHLDVQERPVSSKVETEALTQQQKINMMMRSLSDIERGSIYSNPEEDYRTIGTSTFMCIPTATRRDFNRNVAECIKNDNPECASPDLPTTPSSAFRSLTLRSPGIRDKKVAFKAGSYLRKLNFQDFPSPDKSNVEDQFSSLDPLPKGFPPNPDKGSSKSVVWGPWQSSASEEPGPSTENSGEGAPAHLRDEKPTKFEMSSEASMDAAYLDKISELDSMMLDGESCSSRGSQLSLASTPPSGLDSTLVPEPQACPDVLPSQPPTDHTDDPPIAKKAPESSIDSLAPLDSGSGSSPPSPGLTQTDEMSFDLLFDSLEENKADFASLCNAGSRSVNPSASSSCSSDPVNAITDRHGPHTSQPTKRKSHSLCNVSSPTKLSKLM</sequence>
<feature type="domain" description="RING-type" evidence="7">
    <location>
        <begin position="18"/>
        <end position="56"/>
    </location>
</feature>
<evidence type="ECO:0000313" key="9">
    <source>
        <dbReference type="Proteomes" id="UP000007303"/>
    </source>
</evidence>
<feature type="compositionally biased region" description="Basic and acidic residues" evidence="6">
    <location>
        <begin position="513"/>
        <end position="525"/>
    </location>
</feature>
<dbReference type="Pfam" id="PF13923">
    <property type="entry name" value="zf-C3HC4_2"/>
    <property type="match status" value="1"/>
</dbReference>
<dbReference type="FunCoup" id="H3CVQ5">
    <property type="interactions" value="592"/>
</dbReference>
<proteinExistence type="predicted"/>
<feature type="region of interest" description="Disordered" evidence="6">
    <location>
        <begin position="374"/>
        <end position="451"/>
    </location>
</feature>
<evidence type="ECO:0000256" key="4">
    <source>
        <dbReference type="PROSITE-ProRule" id="PRU00175"/>
    </source>
</evidence>
<accession>H3CVQ5</accession>
<dbReference type="HOGENOM" id="CLU_434717_0_0_1"/>
<feature type="region of interest" description="Disordered" evidence="6">
    <location>
        <begin position="469"/>
        <end position="554"/>
    </location>
</feature>
<feature type="compositionally biased region" description="Low complexity" evidence="6">
    <location>
        <begin position="578"/>
        <end position="591"/>
    </location>
</feature>
<feature type="compositionally biased region" description="Polar residues" evidence="6">
    <location>
        <begin position="615"/>
        <end position="629"/>
    </location>
</feature>
<name>H3CVQ5_TETNG</name>
<reference evidence="9" key="1">
    <citation type="journal article" date="2004" name="Nature">
        <title>Genome duplication in the teleost fish Tetraodon nigroviridis reveals the early vertebrate proto-karyotype.</title>
        <authorList>
            <person name="Jaillon O."/>
            <person name="Aury J.-M."/>
            <person name="Brunet F."/>
            <person name="Petit J.-L."/>
            <person name="Stange-Thomann N."/>
            <person name="Mauceli E."/>
            <person name="Bouneau L."/>
            <person name="Fischer C."/>
            <person name="Ozouf-Costaz C."/>
            <person name="Bernot A."/>
            <person name="Nicaud S."/>
            <person name="Jaffe D."/>
            <person name="Fisher S."/>
            <person name="Lutfalla G."/>
            <person name="Dossat C."/>
            <person name="Segurens B."/>
            <person name="Dasilva C."/>
            <person name="Salanoubat M."/>
            <person name="Levy M."/>
            <person name="Boudet N."/>
            <person name="Castellano S."/>
            <person name="Anthouard V."/>
            <person name="Jubin C."/>
            <person name="Castelli V."/>
            <person name="Katinka M."/>
            <person name="Vacherie B."/>
            <person name="Biemont C."/>
            <person name="Skalli Z."/>
            <person name="Cattolico L."/>
            <person name="Poulain J."/>
            <person name="De Berardinis V."/>
            <person name="Cruaud C."/>
            <person name="Duprat S."/>
            <person name="Brottier P."/>
            <person name="Coutanceau J.-P."/>
            <person name="Gouzy J."/>
            <person name="Parra G."/>
            <person name="Lardier G."/>
            <person name="Chapple C."/>
            <person name="McKernan K.J."/>
            <person name="McEwan P."/>
            <person name="Bosak S."/>
            <person name="Kellis M."/>
            <person name="Volff J.-N."/>
            <person name="Guigo R."/>
            <person name="Zody M.C."/>
            <person name="Mesirov J."/>
            <person name="Lindblad-Toh K."/>
            <person name="Birren B."/>
            <person name="Nusbaum C."/>
            <person name="Kahn D."/>
            <person name="Robinson-Rechavi M."/>
            <person name="Laudet V."/>
            <person name="Schachter V."/>
            <person name="Quetier F."/>
            <person name="Saurin W."/>
            <person name="Scarpelli C."/>
            <person name="Wincker P."/>
            <person name="Lander E.S."/>
            <person name="Weissenbach J."/>
            <person name="Roest Crollius H."/>
        </authorList>
    </citation>
    <scope>NUCLEOTIDE SEQUENCE [LARGE SCALE GENOMIC DNA]</scope>
</reference>
<dbReference type="InParanoid" id="H3CVQ5"/>
<feature type="coiled-coil region" evidence="5">
    <location>
        <begin position="89"/>
        <end position="257"/>
    </location>
</feature>
<feature type="region of interest" description="Disordered" evidence="6">
    <location>
        <begin position="575"/>
        <end position="629"/>
    </location>
</feature>
<keyword evidence="3" id="KW-0862">Zinc</keyword>
<evidence type="ECO:0000256" key="2">
    <source>
        <dbReference type="ARBA" id="ARBA00022771"/>
    </source>
</evidence>
<dbReference type="STRING" id="99883.ENSTNIP00000012339"/>
<dbReference type="GO" id="GO:0006513">
    <property type="term" value="P:protein monoubiquitination"/>
    <property type="evidence" value="ECO:0007669"/>
    <property type="project" value="InterPro"/>
</dbReference>
<dbReference type="Ensembl" id="ENSTNIT00000012530.1">
    <property type="protein sequence ID" value="ENSTNIP00000012339.1"/>
    <property type="gene ID" value="ENSTNIG00000009467.1"/>
</dbReference>
<evidence type="ECO:0000256" key="3">
    <source>
        <dbReference type="ARBA" id="ARBA00022833"/>
    </source>
</evidence>
<evidence type="ECO:0000256" key="1">
    <source>
        <dbReference type="ARBA" id="ARBA00022723"/>
    </source>
</evidence>
<dbReference type="PANTHER" id="PTHR14609:SF1">
    <property type="entry name" value="ORC UBIQUITIN LIGASE 1"/>
    <property type="match status" value="1"/>
</dbReference>
<keyword evidence="2 4" id="KW-0863">Zinc-finger</keyword>
<organism evidence="8 9">
    <name type="scientific">Tetraodon nigroviridis</name>
    <name type="common">Spotted green pufferfish</name>
    <name type="synonym">Chelonodon nigroviridis</name>
    <dbReference type="NCBI Taxonomy" id="99883"/>
    <lineage>
        <taxon>Eukaryota</taxon>
        <taxon>Metazoa</taxon>
        <taxon>Chordata</taxon>
        <taxon>Craniata</taxon>
        <taxon>Vertebrata</taxon>
        <taxon>Euteleostomi</taxon>
        <taxon>Actinopterygii</taxon>
        <taxon>Neopterygii</taxon>
        <taxon>Teleostei</taxon>
        <taxon>Neoteleostei</taxon>
        <taxon>Acanthomorphata</taxon>
        <taxon>Eupercaria</taxon>
        <taxon>Tetraodontiformes</taxon>
        <taxon>Tetradontoidea</taxon>
        <taxon>Tetraodontidae</taxon>
        <taxon>Tetraodon</taxon>
    </lineage>
</organism>
<dbReference type="OMA" id="PEAECGT"/>
<feature type="compositionally biased region" description="Polar residues" evidence="6">
    <location>
        <begin position="473"/>
        <end position="492"/>
    </location>
</feature>
<evidence type="ECO:0000259" key="7">
    <source>
        <dbReference type="PROSITE" id="PS50089"/>
    </source>
</evidence>
<dbReference type="PANTHER" id="PTHR14609">
    <property type="entry name" value="RING FINGER PROTEIN 219"/>
    <property type="match status" value="1"/>
</dbReference>
<dbReference type="GO" id="GO:0004842">
    <property type="term" value="F:ubiquitin-protein transferase activity"/>
    <property type="evidence" value="ECO:0007669"/>
    <property type="project" value="InterPro"/>
</dbReference>
<dbReference type="InterPro" id="IPR001841">
    <property type="entry name" value="Znf_RING"/>
</dbReference>
<dbReference type="GO" id="GO:0008270">
    <property type="term" value="F:zinc ion binding"/>
    <property type="evidence" value="ECO:0007669"/>
    <property type="project" value="UniProtKB-KW"/>
</dbReference>
<dbReference type="PROSITE" id="PS50089">
    <property type="entry name" value="ZF_RING_2"/>
    <property type="match status" value="1"/>
</dbReference>
<dbReference type="Proteomes" id="UP000007303">
    <property type="component" value="Unassembled WGS sequence"/>
</dbReference>
<evidence type="ECO:0000313" key="8">
    <source>
        <dbReference type="Ensembl" id="ENSTNIP00000012339.1"/>
    </source>
</evidence>
<dbReference type="CDD" id="cd16562">
    <property type="entry name" value="RING-HC_RNF219"/>
    <property type="match status" value="1"/>
</dbReference>
<keyword evidence="1" id="KW-0479">Metal-binding</keyword>
<dbReference type="GeneTree" id="ENSGT00390000013512"/>
<dbReference type="InterPro" id="IPR013083">
    <property type="entry name" value="Znf_RING/FYVE/PHD"/>
</dbReference>